<sequence>MIGLTLCSTLEMCNSLPVGVHWMALDVHPFMSSGLTPDITGHWWMDIQWIRILVCPVSS</sequence>
<keyword evidence="3" id="KW-1185">Reference proteome</keyword>
<gene>
    <name evidence="1" type="ORF">FA13DRAFT_1741119</name>
    <name evidence="2" type="ORF">FA13DRAFT_1741128</name>
</gene>
<name>A0A4Y7SL51_COPMI</name>
<evidence type="ECO:0000313" key="1">
    <source>
        <dbReference type="EMBL" id="TEB22326.1"/>
    </source>
</evidence>
<dbReference type="EMBL" id="QPFP01000093">
    <property type="protein sequence ID" value="TEB22326.1"/>
    <property type="molecule type" value="Genomic_DNA"/>
</dbReference>
<evidence type="ECO:0000313" key="2">
    <source>
        <dbReference type="EMBL" id="TEB22334.1"/>
    </source>
</evidence>
<dbReference type="EMBL" id="QPFP01000093">
    <property type="protein sequence ID" value="TEB22334.1"/>
    <property type="molecule type" value="Genomic_DNA"/>
</dbReference>
<accession>A0A4Y7SL51</accession>
<reference evidence="2 3" key="1">
    <citation type="journal article" date="2019" name="Nat. Ecol. Evol.">
        <title>Megaphylogeny resolves global patterns of mushroom evolution.</title>
        <authorList>
            <person name="Varga T."/>
            <person name="Krizsan K."/>
            <person name="Foldi C."/>
            <person name="Dima B."/>
            <person name="Sanchez-Garcia M."/>
            <person name="Sanchez-Ramirez S."/>
            <person name="Szollosi G.J."/>
            <person name="Szarkandi J.G."/>
            <person name="Papp V."/>
            <person name="Albert L."/>
            <person name="Andreopoulos W."/>
            <person name="Angelini C."/>
            <person name="Antonin V."/>
            <person name="Barry K.W."/>
            <person name="Bougher N.L."/>
            <person name="Buchanan P."/>
            <person name="Buyck B."/>
            <person name="Bense V."/>
            <person name="Catcheside P."/>
            <person name="Chovatia M."/>
            <person name="Cooper J."/>
            <person name="Damon W."/>
            <person name="Desjardin D."/>
            <person name="Finy P."/>
            <person name="Geml J."/>
            <person name="Haridas S."/>
            <person name="Hughes K."/>
            <person name="Justo A."/>
            <person name="Karasinski D."/>
            <person name="Kautmanova I."/>
            <person name="Kiss B."/>
            <person name="Kocsube S."/>
            <person name="Kotiranta H."/>
            <person name="LaButti K.M."/>
            <person name="Lechner B.E."/>
            <person name="Liimatainen K."/>
            <person name="Lipzen A."/>
            <person name="Lukacs Z."/>
            <person name="Mihaltcheva S."/>
            <person name="Morgado L.N."/>
            <person name="Niskanen T."/>
            <person name="Noordeloos M.E."/>
            <person name="Ohm R.A."/>
            <person name="Ortiz-Santana B."/>
            <person name="Ovrebo C."/>
            <person name="Racz N."/>
            <person name="Riley R."/>
            <person name="Savchenko A."/>
            <person name="Shiryaev A."/>
            <person name="Soop K."/>
            <person name="Spirin V."/>
            <person name="Szebenyi C."/>
            <person name="Tomsovsky M."/>
            <person name="Tulloss R.E."/>
            <person name="Uehling J."/>
            <person name="Grigoriev I.V."/>
            <person name="Vagvolgyi C."/>
            <person name="Papp T."/>
            <person name="Martin F.M."/>
            <person name="Miettinen O."/>
            <person name="Hibbett D.S."/>
            <person name="Nagy L.G."/>
        </authorList>
    </citation>
    <scope>NUCLEOTIDE SEQUENCE [LARGE SCALE GENOMIC DNA]</scope>
    <source>
        <strain evidence="2 3">FP101781</strain>
    </source>
</reference>
<dbReference type="Proteomes" id="UP000298030">
    <property type="component" value="Unassembled WGS sequence"/>
</dbReference>
<organism evidence="2 3">
    <name type="scientific">Coprinellus micaceus</name>
    <name type="common">Glistening ink-cap mushroom</name>
    <name type="synonym">Coprinus micaceus</name>
    <dbReference type="NCBI Taxonomy" id="71717"/>
    <lineage>
        <taxon>Eukaryota</taxon>
        <taxon>Fungi</taxon>
        <taxon>Dikarya</taxon>
        <taxon>Basidiomycota</taxon>
        <taxon>Agaricomycotina</taxon>
        <taxon>Agaricomycetes</taxon>
        <taxon>Agaricomycetidae</taxon>
        <taxon>Agaricales</taxon>
        <taxon>Agaricineae</taxon>
        <taxon>Psathyrellaceae</taxon>
        <taxon>Coprinellus</taxon>
    </lineage>
</organism>
<evidence type="ECO:0000313" key="3">
    <source>
        <dbReference type="Proteomes" id="UP000298030"/>
    </source>
</evidence>
<comment type="caution">
    <text evidence="2">The sequence shown here is derived from an EMBL/GenBank/DDBJ whole genome shotgun (WGS) entry which is preliminary data.</text>
</comment>
<dbReference type="AlphaFoldDB" id="A0A4Y7SL51"/>
<protein>
    <submittedName>
        <fullName evidence="2">Uncharacterized protein</fullName>
    </submittedName>
</protein>
<proteinExistence type="predicted"/>